<comment type="caution">
    <text evidence="1">Lacks conserved residue(s) required for the propagation of feature annotation.</text>
</comment>
<dbReference type="InterPro" id="IPR036265">
    <property type="entry name" value="HIT-like_sf"/>
</dbReference>
<dbReference type="Gene3D" id="3.30.428.10">
    <property type="entry name" value="HIT-like"/>
    <property type="match status" value="1"/>
</dbReference>
<evidence type="ECO:0000259" key="2">
    <source>
        <dbReference type="PROSITE" id="PS51084"/>
    </source>
</evidence>
<evidence type="ECO:0000313" key="4">
    <source>
        <dbReference type="Proteomes" id="UP001652504"/>
    </source>
</evidence>
<comment type="caution">
    <text evidence="3">The sequence shown here is derived from an EMBL/GenBank/DDBJ whole genome shotgun (WGS) entry which is preliminary data.</text>
</comment>
<keyword evidence="4" id="KW-1185">Reference proteome</keyword>
<gene>
    <name evidence="3" type="ORF">OE749_03520</name>
</gene>
<dbReference type="Pfam" id="PF01230">
    <property type="entry name" value="HIT"/>
    <property type="match status" value="1"/>
</dbReference>
<name>A0ABT3A5Z1_9ALTE</name>
<proteinExistence type="predicted"/>
<dbReference type="EMBL" id="JAOWKX010000002">
    <property type="protein sequence ID" value="MCV2883771.1"/>
    <property type="molecule type" value="Genomic_DNA"/>
</dbReference>
<dbReference type="Proteomes" id="UP001652504">
    <property type="component" value="Unassembled WGS sequence"/>
</dbReference>
<sequence>MFTLHPQLVQDTTEVCELPLCKVLLSNDANYPWIILVPKRENVSEIIELSDSDQQQLWAESAHVSKVLQQLFDADKLNIAALGNLVPQLHVHHIVRRKNDIAWPNPVWGFAPAKAYELDERNARLAALKQALLKQ</sequence>
<dbReference type="RefSeq" id="WP_263710984.1">
    <property type="nucleotide sequence ID" value="NZ_JAOWKX010000002.1"/>
</dbReference>
<accession>A0ABT3A5Z1</accession>
<organism evidence="3 4">
    <name type="scientific">Fluctibacter corallii</name>
    <dbReference type="NCBI Taxonomy" id="2984329"/>
    <lineage>
        <taxon>Bacteria</taxon>
        <taxon>Pseudomonadati</taxon>
        <taxon>Pseudomonadota</taxon>
        <taxon>Gammaproteobacteria</taxon>
        <taxon>Alteromonadales</taxon>
        <taxon>Alteromonadaceae</taxon>
        <taxon>Fluctibacter</taxon>
    </lineage>
</organism>
<evidence type="ECO:0000256" key="1">
    <source>
        <dbReference type="PROSITE-ProRule" id="PRU00464"/>
    </source>
</evidence>
<evidence type="ECO:0000313" key="3">
    <source>
        <dbReference type="EMBL" id="MCV2883771.1"/>
    </source>
</evidence>
<dbReference type="PROSITE" id="PS51084">
    <property type="entry name" value="HIT_2"/>
    <property type="match status" value="1"/>
</dbReference>
<feature type="domain" description="HIT" evidence="2">
    <location>
        <begin position="1"/>
        <end position="103"/>
    </location>
</feature>
<dbReference type="PIRSF" id="PIRSF000714">
    <property type="entry name" value="HIT"/>
    <property type="match status" value="1"/>
</dbReference>
<reference evidence="3 4" key="1">
    <citation type="submission" date="2022-10" db="EMBL/GenBank/DDBJ databases">
        <title>Aestuariibacter sp. AA17 isolated from Montipora capitata coral fragment.</title>
        <authorList>
            <person name="Emsley S.A."/>
            <person name="Pfannmuller K.M."/>
            <person name="Loughran R.M."/>
            <person name="Shlafstein M."/>
            <person name="Papke E."/>
            <person name="Saw J.H."/>
            <person name="Ushijima B."/>
            <person name="Videau P."/>
        </authorList>
    </citation>
    <scope>NUCLEOTIDE SEQUENCE [LARGE SCALE GENOMIC DNA]</scope>
    <source>
        <strain evidence="3 4">AA17</strain>
    </source>
</reference>
<dbReference type="SUPFAM" id="SSF54197">
    <property type="entry name" value="HIT-like"/>
    <property type="match status" value="1"/>
</dbReference>
<dbReference type="InterPro" id="IPR011146">
    <property type="entry name" value="HIT-like"/>
</dbReference>
<dbReference type="InterPro" id="IPR026026">
    <property type="entry name" value="HIT_Hint"/>
</dbReference>
<protein>
    <submittedName>
        <fullName evidence="3">HIT family protein</fullName>
    </submittedName>
</protein>